<dbReference type="Proteomes" id="UP000886251">
    <property type="component" value="Unassembled WGS sequence"/>
</dbReference>
<dbReference type="EMBL" id="DRKP01000160">
    <property type="protein sequence ID" value="HEB97282.1"/>
    <property type="molecule type" value="Genomic_DNA"/>
</dbReference>
<reference evidence="2" key="1">
    <citation type="journal article" date="2020" name="mSystems">
        <title>Genome- and Community-Level Interaction Insights into Carbon Utilization and Element Cycling Functions of Hydrothermarchaeota in Hydrothermal Sediment.</title>
        <authorList>
            <person name="Zhou Z."/>
            <person name="Liu Y."/>
            <person name="Xu W."/>
            <person name="Pan J."/>
            <person name="Luo Z.H."/>
            <person name="Li M."/>
        </authorList>
    </citation>
    <scope>NUCLEOTIDE SEQUENCE [LARGE SCALE GENOMIC DNA]</scope>
    <source>
        <strain evidence="2">HyVt-443</strain>
    </source>
</reference>
<accession>A0A831WBI6</accession>
<comment type="caution">
    <text evidence="2">The sequence shown here is derived from an EMBL/GenBank/DDBJ whole genome shotgun (WGS) entry which is preliminary data.</text>
</comment>
<gene>
    <name evidence="2" type="ORF">ENI96_12750</name>
</gene>
<evidence type="ECO:0000313" key="2">
    <source>
        <dbReference type="EMBL" id="HEB97282.1"/>
    </source>
</evidence>
<dbReference type="InterPro" id="IPR041145">
    <property type="entry name" value="DUF5619"/>
</dbReference>
<dbReference type="AlphaFoldDB" id="A0A831WBI6"/>
<dbReference type="Pfam" id="PF18505">
    <property type="entry name" value="DUF5619"/>
    <property type="match status" value="1"/>
</dbReference>
<proteinExistence type="predicted"/>
<dbReference type="Gene3D" id="3.30.1490.340">
    <property type="match status" value="1"/>
</dbReference>
<evidence type="ECO:0000259" key="1">
    <source>
        <dbReference type="Pfam" id="PF18505"/>
    </source>
</evidence>
<protein>
    <recommendedName>
        <fullName evidence="1">DUF5619 domain-containing protein</fullName>
    </recommendedName>
</protein>
<feature type="domain" description="DUF5619" evidence="1">
    <location>
        <begin position="21"/>
        <end position="106"/>
    </location>
</feature>
<name>A0A831WBI6_9GAMM</name>
<sequence length="111" mass="12638">MSDQAPSCPNPRRPPDLSAVEVAELDPQPPPRDYLEAMELANRVADERLGEHMLLSWYDRDRDFESPQHASECHQDSAIPGYVDYGIHHGATLRVDIGQGRFVFFYMPLDL</sequence>
<organism evidence="2">
    <name type="scientific">Sedimenticola thiotaurini</name>
    <dbReference type="NCBI Taxonomy" id="1543721"/>
    <lineage>
        <taxon>Bacteria</taxon>
        <taxon>Pseudomonadati</taxon>
        <taxon>Pseudomonadota</taxon>
        <taxon>Gammaproteobacteria</taxon>
        <taxon>Chromatiales</taxon>
        <taxon>Sedimenticolaceae</taxon>
        <taxon>Sedimenticola</taxon>
    </lineage>
</organism>